<feature type="active site" description="Proton acceptor" evidence="10">
    <location>
        <position position="70"/>
    </location>
</feature>
<evidence type="ECO:0000256" key="5">
    <source>
        <dbReference type="ARBA" id="ARBA00022801"/>
    </source>
</evidence>
<keyword evidence="3 10" id="KW-0479">Metal-binding</keyword>
<dbReference type="GO" id="GO:0000166">
    <property type="term" value="F:nucleotide binding"/>
    <property type="evidence" value="ECO:0007669"/>
    <property type="project" value="UniProtKB-KW"/>
</dbReference>
<dbReference type="InterPro" id="IPR002637">
    <property type="entry name" value="RdgB/HAM1"/>
</dbReference>
<dbReference type="Gene3D" id="3.90.950.10">
    <property type="match status" value="1"/>
</dbReference>
<feature type="binding site" evidence="10">
    <location>
        <position position="176"/>
    </location>
    <ligand>
        <name>substrate</name>
    </ligand>
</feature>
<evidence type="ECO:0000256" key="1">
    <source>
        <dbReference type="ARBA" id="ARBA00008023"/>
    </source>
</evidence>
<dbReference type="FunFam" id="3.90.950.10:FF:000001">
    <property type="entry name" value="dITP/XTP pyrophosphatase"/>
    <property type="match status" value="1"/>
</dbReference>
<evidence type="ECO:0000256" key="6">
    <source>
        <dbReference type="ARBA" id="ARBA00022842"/>
    </source>
</evidence>
<keyword evidence="7 10" id="KW-0546">Nucleotide metabolism</keyword>
<dbReference type="GO" id="GO:0046872">
    <property type="term" value="F:metal ion binding"/>
    <property type="evidence" value="ECO:0007669"/>
    <property type="project" value="UniProtKB-KW"/>
</dbReference>
<feature type="binding site" evidence="10">
    <location>
        <begin position="153"/>
        <end position="156"/>
    </location>
    <ligand>
        <name>substrate</name>
    </ligand>
</feature>
<dbReference type="Proteomes" id="UP000217838">
    <property type="component" value="Unassembled WGS sequence"/>
</dbReference>
<evidence type="ECO:0000256" key="11">
    <source>
        <dbReference type="RuleBase" id="RU003781"/>
    </source>
</evidence>
<feature type="binding site" evidence="10">
    <location>
        <begin position="7"/>
        <end position="12"/>
    </location>
    <ligand>
        <name>substrate</name>
    </ligand>
</feature>
<comment type="cofactor">
    <cofactor evidence="10">
        <name>Mg(2+)</name>
        <dbReference type="ChEBI" id="CHEBI:18420"/>
    </cofactor>
    <text evidence="10">Binds 1 Mg(2+) ion per subunit.</text>
</comment>
<comment type="caution">
    <text evidence="12">The sequence shown here is derived from an EMBL/GenBank/DDBJ whole genome shotgun (WGS) entry which is preliminary data.</text>
</comment>
<accession>A0A2A4YHN5</accession>
<dbReference type="PANTHER" id="PTHR11067:SF9">
    <property type="entry name" value="INOSINE TRIPHOSPHATE PYROPHOSPHATASE"/>
    <property type="match status" value="1"/>
</dbReference>
<dbReference type="EC" id="3.6.1.66" evidence="10"/>
<dbReference type="SUPFAM" id="SSF52972">
    <property type="entry name" value="ITPase-like"/>
    <property type="match status" value="1"/>
</dbReference>
<feature type="binding site" evidence="10">
    <location>
        <position position="70"/>
    </location>
    <ligand>
        <name>Mg(2+)</name>
        <dbReference type="ChEBI" id="CHEBI:18420"/>
    </ligand>
</feature>
<dbReference type="Pfam" id="PF01725">
    <property type="entry name" value="Ham1p_like"/>
    <property type="match status" value="1"/>
</dbReference>
<dbReference type="GO" id="GO:0009117">
    <property type="term" value="P:nucleotide metabolic process"/>
    <property type="evidence" value="ECO:0007669"/>
    <property type="project" value="UniProtKB-KW"/>
</dbReference>
<evidence type="ECO:0000256" key="2">
    <source>
        <dbReference type="ARBA" id="ARBA00011738"/>
    </source>
</evidence>
<feature type="binding site" evidence="10">
    <location>
        <position position="71"/>
    </location>
    <ligand>
        <name>substrate</name>
    </ligand>
</feature>
<feature type="binding site" evidence="10">
    <location>
        <position position="41"/>
    </location>
    <ligand>
        <name>Mg(2+)</name>
        <dbReference type="ChEBI" id="CHEBI:18420"/>
    </ligand>
</feature>
<evidence type="ECO:0000256" key="7">
    <source>
        <dbReference type="ARBA" id="ARBA00023080"/>
    </source>
</evidence>
<comment type="catalytic activity">
    <reaction evidence="8 10">
        <text>dITP + H2O = dIMP + diphosphate + H(+)</text>
        <dbReference type="Rhea" id="RHEA:28342"/>
        <dbReference type="ChEBI" id="CHEBI:15377"/>
        <dbReference type="ChEBI" id="CHEBI:15378"/>
        <dbReference type="ChEBI" id="CHEBI:33019"/>
        <dbReference type="ChEBI" id="CHEBI:61194"/>
        <dbReference type="ChEBI" id="CHEBI:61382"/>
        <dbReference type="EC" id="3.6.1.66"/>
    </reaction>
</comment>
<comment type="function">
    <text evidence="10">Pyrophosphatase that catalyzes the hydrolysis of nucleoside triphosphates to their monophosphate derivatives, with a high preference for the non-canonical purine nucleotides XTP (xanthosine triphosphate), dITP (deoxyinosine triphosphate) and ITP. Seems to function as a house-cleaning enzyme that removes non-canonical purine nucleotides from the nucleotide pool, thus preventing their incorporation into DNA/RNA and avoiding chromosomal lesions.</text>
</comment>
<dbReference type="EMBL" id="NVUU01000040">
    <property type="protein sequence ID" value="PCI94356.1"/>
    <property type="molecule type" value="Genomic_DNA"/>
</dbReference>
<proteinExistence type="inferred from homology"/>
<dbReference type="HAMAP" id="MF_01405">
    <property type="entry name" value="Non_canon_purine_NTPase"/>
    <property type="match status" value="1"/>
</dbReference>
<comment type="catalytic activity">
    <reaction evidence="9 10">
        <text>XTP + H2O = XMP + diphosphate + H(+)</text>
        <dbReference type="Rhea" id="RHEA:28610"/>
        <dbReference type="ChEBI" id="CHEBI:15377"/>
        <dbReference type="ChEBI" id="CHEBI:15378"/>
        <dbReference type="ChEBI" id="CHEBI:33019"/>
        <dbReference type="ChEBI" id="CHEBI:57464"/>
        <dbReference type="ChEBI" id="CHEBI:61314"/>
        <dbReference type="EC" id="3.6.1.66"/>
    </reaction>
</comment>
<evidence type="ECO:0000256" key="10">
    <source>
        <dbReference type="HAMAP-Rule" id="MF_01405"/>
    </source>
</evidence>
<dbReference type="AlphaFoldDB" id="A0A2A4YHN5"/>
<dbReference type="GO" id="GO:0017111">
    <property type="term" value="F:ribonucleoside triphosphate phosphatase activity"/>
    <property type="evidence" value="ECO:0007669"/>
    <property type="project" value="InterPro"/>
</dbReference>
<comment type="subunit">
    <text evidence="2 10">Homodimer.</text>
</comment>
<keyword evidence="4 10" id="KW-0547">Nucleotide-binding</keyword>
<dbReference type="NCBIfam" id="TIGR00042">
    <property type="entry name" value="RdgB/HAM1 family non-canonical purine NTP pyrophosphatase"/>
    <property type="match status" value="1"/>
</dbReference>
<evidence type="ECO:0000313" key="13">
    <source>
        <dbReference type="Proteomes" id="UP000217838"/>
    </source>
</evidence>
<comment type="similarity">
    <text evidence="1 10 11">Belongs to the HAM1 NTPase family.</text>
</comment>
<dbReference type="GO" id="GO:0036222">
    <property type="term" value="F:XTP diphosphatase activity"/>
    <property type="evidence" value="ECO:0007669"/>
    <property type="project" value="UniProtKB-UniRule"/>
</dbReference>
<reference evidence="13" key="1">
    <citation type="submission" date="2017-08" db="EMBL/GenBank/DDBJ databases">
        <title>A dynamic microbial community with high functional redundancy inhabits the cold, oxic subseafloor aquifer.</title>
        <authorList>
            <person name="Tully B.J."/>
            <person name="Wheat C.G."/>
            <person name="Glazer B.T."/>
            <person name="Huber J.A."/>
        </authorList>
    </citation>
    <scope>NUCLEOTIDE SEQUENCE [LARGE SCALE GENOMIC DNA]</scope>
</reference>
<dbReference type="GO" id="GO:0005829">
    <property type="term" value="C:cytosol"/>
    <property type="evidence" value="ECO:0007669"/>
    <property type="project" value="TreeGrafter"/>
</dbReference>
<evidence type="ECO:0000256" key="8">
    <source>
        <dbReference type="ARBA" id="ARBA00051875"/>
    </source>
</evidence>
<comment type="catalytic activity">
    <reaction evidence="10">
        <text>ITP + H2O = IMP + diphosphate + H(+)</text>
        <dbReference type="Rhea" id="RHEA:29399"/>
        <dbReference type="ChEBI" id="CHEBI:15377"/>
        <dbReference type="ChEBI" id="CHEBI:15378"/>
        <dbReference type="ChEBI" id="CHEBI:33019"/>
        <dbReference type="ChEBI" id="CHEBI:58053"/>
        <dbReference type="ChEBI" id="CHEBI:61402"/>
        <dbReference type="EC" id="3.6.1.66"/>
    </reaction>
</comment>
<organism evidence="12 13">
    <name type="scientific">Aerophobetes bacterium</name>
    <dbReference type="NCBI Taxonomy" id="2030807"/>
    <lineage>
        <taxon>Bacteria</taxon>
        <taxon>Candidatus Aerophobota</taxon>
    </lineage>
</organism>
<dbReference type="GO" id="GO:0035870">
    <property type="term" value="F:dITP diphosphatase activity"/>
    <property type="evidence" value="ECO:0007669"/>
    <property type="project" value="UniProtKB-UniRule"/>
</dbReference>
<dbReference type="PANTHER" id="PTHR11067">
    <property type="entry name" value="INOSINE TRIPHOSPHATE PYROPHOSPHATASE/HAM1 PROTEIN"/>
    <property type="match status" value="1"/>
</dbReference>
<dbReference type="InterPro" id="IPR029001">
    <property type="entry name" value="ITPase-like_fam"/>
</dbReference>
<name>A0A2A4YHN5_UNCAE</name>
<dbReference type="CDD" id="cd00515">
    <property type="entry name" value="HAM1"/>
    <property type="match status" value="1"/>
</dbReference>
<keyword evidence="5 10" id="KW-0378">Hydrolase</keyword>
<evidence type="ECO:0000313" key="12">
    <source>
        <dbReference type="EMBL" id="PCI94356.1"/>
    </source>
</evidence>
<dbReference type="GO" id="GO:0036220">
    <property type="term" value="F:ITP diphosphatase activity"/>
    <property type="evidence" value="ECO:0007669"/>
    <property type="project" value="UniProtKB-UniRule"/>
</dbReference>
<dbReference type="GO" id="GO:0009146">
    <property type="term" value="P:purine nucleoside triphosphate catabolic process"/>
    <property type="evidence" value="ECO:0007669"/>
    <property type="project" value="UniProtKB-UniRule"/>
</dbReference>
<sequence>MKFVIASSNLHKVREMRSMLKEFSNIEFLSLRDFPDYIAPEETGTTFKENAEIKASHAAKHLDCIAIGDDSGLVVPALNGEPGVYSARYAGVQANDQENREKLIGKLKSLPHEKRVGYFECCIAVATKDGIKKSVCGNCEGELLDTPRGSQGFGYDSIFLKHNYRKTFAELESDTKNRISHRRKALDKLETTLYSLSR</sequence>
<dbReference type="InterPro" id="IPR020922">
    <property type="entry name" value="dITP/XTP_pyrophosphatase"/>
</dbReference>
<evidence type="ECO:0000256" key="4">
    <source>
        <dbReference type="ARBA" id="ARBA00022741"/>
    </source>
</evidence>
<dbReference type="NCBIfam" id="NF011397">
    <property type="entry name" value="PRK14822.1"/>
    <property type="match status" value="1"/>
</dbReference>
<evidence type="ECO:0000256" key="9">
    <source>
        <dbReference type="ARBA" id="ARBA00052017"/>
    </source>
</evidence>
<protein>
    <recommendedName>
        <fullName evidence="10">dITP/XTP pyrophosphatase</fullName>
        <ecNumber evidence="10">3.6.1.66</ecNumber>
    </recommendedName>
    <alternativeName>
        <fullName evidence="10">Non-canonical purine NTP pyrophosphatase</fullName>
    </alternativeName>
    <alternativeName>
        <fullName evidence="10">Non-standard purine NTP pyrophosphatase</fullName>
    </alternativeName>
    <alternativeName>
        <fullName evidence="10">Nucleoside-triphosphate diphosphatase</fullName>
    </alternativeName>
    <alternativeName>
        <fullName evidence="10">Nucleoside-triphosphate pyrophosphatase</fullName>
        <shortName evidence="10">NTPase</shortName>
    </alternativeName>
</protein>
<keyword evidence="6 10" id="KW-0460">Magnesium</keyword>
<gene>
    <name evidence="12" type="ORF">COB11_03940</name>
</gene>
<evidence type="ECO:0000256" key="3">
    <source>
        <dbReference type="ARBA" id="ARBA00022723"/>
    </source>
</evidence>
<feature type="binding site" evidence="10">
    <location>
        <begin position="181"/>
        <end position="182"/>
    </location>
    <ligand>
        <name>substrate</name>
    </ligand>
</feature>